<protein>
    <recommendedName>
        <fullName evidence="9">Glycosyltransferase 61 catalytic domain-containing protein</fullName>
    </recommendedName>
</protein>
<dbReference type="OrthoDB" id="529273at2759"/>
<evidence type="ECO:0000256" key="8">
    <source>
        <dbReference type="SAM" id="Phobius"/>
    </source>
</evidence>
<keyword evidence="11" id="KW-1185">Reference proteome</keyword>
<dbReference type="PANTHER" id="PTHR20961:SF38">
    <property type="entry name" value="PROTEIN O-LINKED-MANNOSE BETA-1,4-N-ACETYLGLUCOSAMINYLTRANSFERASE 2"/>
    <property type="match status" value="1"/>
</dbReference>
<evidence type="ECO:0000313" key="11">
    <source>
        <dbReference type="Proteomes" id="UP000308652"/>
    </source>
</evidence>
<comment type="subcellular location">
    <subcellularLocation>
        <location evidence="1">Membrane</location>
        <topology evidence="1">Single-pass membrane protein</topology>
    </subcellularLocation>
</comment>
<dbReference type="InterPro" id="IPR049625">
    <property type="entry name" value="Glyco_transf_61_cat"/>
</dbReference>
<proteinExistence type="predicted"/>
<evidence type="ECO:0000256" key="4">
    <source>
        <dbReference type="ARBA" id="ARBA00022692"/>
    </source>
</evidence>
<organism evidence="10 11">
    <name type="scientific">Crucibulum laeve</name>
    <dbReference type="NCBI Taxonomy" id="68775"/>
    <lineage>
        <taxon>Eukaryota</taxon>
        <taxon>Fungi</taxon>
        <taxon>Dikarya</taxon>
        <taxon>Basidiomycota</taxon>
        <taxon>Agaricomycotina</taxon>
        <taxon>Agaricomycetes</taxon>
        <taxon>Agaricomycetidae</taxon>
        <taxon>Agaricales</taxon>
        <taxon>Agaricineae</taxon>
        <taxon>Nidulariaceae</taxon>
        <taxon>Crucibulum</taxon>
    </lineage>
</organism>
<evidence type="ECO:0000259" key="9">
    <source>
        <dbReference type="Pfam" id="PF04577"/>
    </source>
</evidence>
<dbReference type="GO" id="GO:0016020">
    <property type="term" value="C:membrane"/>
    <property type="evidence" value="ECO:0007669"/>
    <property type="project" value="UniProtKB-SubCell"/>
</dbReference>
<sequence length="475" mass="54229">MSIGISSRRGRQLALFTSALAIGIFLWFIVDPKVVLDREYFHTSSDKLDVEHKNSSTHTTPTSTSETTFPGHARVHGFLIFDQLYMRDGVFYIVTSNVSSFPPRRNILSRPFNLGEGHDMEPTDQDLKFISPDEVKTVLGENMFNVSGFSVIEHDTRQFMTHYYHWWGEIVLGFWRIYSGMTLAAGITPTPPDRFILPNVFDDEWRDPAGLNGPLMRAGFPTTTIENGAYWKDLMALKTTIVFERAMIIDRDAAHRHEWASRWFKMIGGTMEAIAPNNYWEPIRRTTIKNLLGYLPKLNDRGVVIEPLRANSQLPIVTYISRQGGQRRLSNEAHENLVDALKSLEDERICIFNVASMERLTVQEQIEHAARSTILIGVHGNGLTHQLWMSPSPRSTVMEILDVGSYVFDYEMLARNVGHRHYAVWNDTLITYPKGEYNDGINYGENLHTNNHTVYGPAIARVVRERLLESLPLIS</sequence>
<evidence type="ECO:0000256" key="5">
    <source>
        <dbReference type="ARBA" id="ARBA00022989"/>
    </source>
</evidence>
<evidence type="ECO:0000313" key="10">
    <source>
        <dbReference type="EMBL" id="TFK41768.1"/>
    </source>
</evidence>
<keyword evidence="2" id="KW-0328">Glycosyltransferase</keyword>
<dbReference type="STRING" id="68775.A0A5C3MD29"/>
<keyword evidence="5 8" id="KW-1133">Transmembrane helix</keyword>
<evidence type="ECO:0000256" key="7">
    <source>
        <dbReference type="ARBA" id="ARBA00023180"/>
    </source>
</evidence>
<dbReference type="AlphaFoldDB" id="A0A5C3MD29"/>
<dbReference type="PANTHER" id="PTHR20961">
    <property type="entry name" value="GLYCOSYLTRANSFERASE"/>
    <property type="match status" value="1"/>
</dbReference>
<evidence type="ECO:0000256" key="3">
    <source>
        <dbReference type="ARBA" id="ARBA00022679"/>
    </source>
</evidence>
<dbReference type="EMBL" id="ML213594">
    <property type="protein sequence ID" value="TFK41768.1"/>
    <property type="molecule type" value="Genomic_DNA"/>
</dbReference>
<dbReference type="GO" id="GO:0097363">
    <property type="term" value="F:protein O-acetylglucosaminyltransferase activity"/>
    <property type="evidence" value="ECO:0007669"/>
    <property type="project" value="TreeGrafter"/>
</dbReference>
<accession>A0A5C3MD29</accession>
<feature type="domain" description="Glycosyltransferase 61 catalytic" evidence="9">
    <location>
        <begin position="163"/>
        <end position="392"/>
    </location>
</feature>
<evidence type="ECO:0000256" key="1">
    <source>
        <dbReference type="ARBA" id="ARBA00004167"/>
    </source>
</evidence>
<evidence type="ECO:0000256" key="6">
    <source>
        <dbReference type="ARBA" id="ARBA00023136"/>
    </source>
</evidence>
<reference evidence="10 11" key="1">
    <citation type="journal article" date="2019" name="Nat. Ecol. Evol.">
        <title>Megaphylogeny resolves global patterns of mushroom evolution.</title>
        <authorList>
            <person name="Varga T."/>
            <person name="Krizsan K."/>
            <person name="Foldi C."/>
            <person name="Dima B."/>
            <person name="Sanchez-Garcia M."/>
            <person name="Sanchez-Ramirez S."/>
            <person name="Szollosi G.J."/>
            <person name="Szarkandi J.G."/>
            <person name="Papp V."/>
            <person name="Albert L."/>
            <person name="Andreopoulos W."/>
            <person name="Angelini C."/>
            <person name="Antonin V."/>
            <person name="Barry K.W."/>
            <person name="Bougher N.L."/>
            <person name="Buchanan P."/>
            <person name="Buyck B."/>
            <person name="Bense V."/>
            <person name="Catcheside P."/>
            <person name="Chovatia M."/>
            <person name="Cooper J."/>
            <person name="Damon W."/>
            <person name="Desjardin D."/>
            <person name="Finy P."/>
            <person name="Geml J."/>
            <person name="Haridas S."/>
            <person name="Hughes K."/>
            <person name="Justo A."/>
            <person name="Karasinski D."/>
            <person name="Kautmanova I."/>
            <person name="Kiss B."/>
            <person name="Kocsube S."/>
            <person name="Kotiranta H."/>
            <person name="LaButti K.M."/>
            <person name="Lechner B.E."/>
            <person name="Liimatainen K."/>
            <person name="Lipzen A."/>
            <person name="Lukacs Z."/>
            <person name="Mihaltcheva S."/>
            <person name="Morgado L.N."/>
            <person name="Niskanen T."/>
            <person name="Noordeloos M.E."/>
            <person name="Ohm R.A."/>
            <person name="Ortiz-Santana B."/>
            <person name="Ovrebo C."/>
            <person name="Racz N."/>
            <person name="Riley R."/>
            <person name="Savchenko A."/>
            <person name="Shiryaev A."/>
            <person name="Soop K."/>
            <person name="Spirin V."/>
            <person name="Szebenyi C."/>
            <person name="Tomsovsky M."/>
            <person name="Tulloss R.E."/>
            <person name="Uehling J."/>
            <person name="Grigoriev I.V."/>
            <person name="Vagvolgyi C."/>
            <person name="Papp T."/>
            <person name="Martin F.M."/>
            <person name="Miettinen O."/>
            <person name="Hibbett D.S."/>
            <person name="Nagy L.G."/>
        </authorList>
    </citation>
    <scope>NUCLEOTIDE SEQUENCE [LARGE SCALE GENOMIC DNA]</scope>
    <source>
        <strain evidence="10 11">CBS 166.37</strain>
    </source>
</reference>
<keyword evidence="3" id="KW-0808">Transferase</keyword>
<keyword evidence="7" id="KW-0325">Glycoprotein</keyword>
<gene>
    <name evidence="10" type="ORF">BDQ12DRAFT_678458</name>
</gene>
<dbReference type="GO" id="GO:0005783">
    <property type="term" value="C:endoplasmic reticulum"/>
    <property type="evidence" value="ECO:0007669"/>
    <property type="project" value="TreeGrafter"/>
</dbReference>
<keyword evidence="4 8" id="KW-0812">Transmembrane</keyword>
<dbReference type="GO" id="GO:0035269">
    <property type="term" value="P:protein O-linked glycosylation via mannose"/>
    <property type="evidence" value="ECO:0007669"/>
    <property type="project" value="TreeGrafter"/>
</dbReference>
<dbReference type="Pfam" id="PF04577">
    <property type="entry name" value="Glyco_transf_61"/>
    <property type="match status" value="1"/>
</dbReference>
<dbReference type="InterPro" id="IPR007657">
    <property type="entry name" value="Glycosyltransferase_61"/>
</dbReference>
<dbReference type="Proteomes" id="UP000308652">
    <property type="component" value="Unassembled WGS sequence"/>
</dbReference>
<name>A0A5C3MD29_9AGAR</name>
<feature type="transmembrane region" description="Helical" evidence="8">
    <location>
        <begin position="12"/>
        <end position="30"/>
    </location>
</feature>
<keyword evidence="6 8" id="KW-0472">Membrane</keyword>
<evidence type="ECO:0000256" key="2">
    <source>
        <dbReference type="ARBA" id="ARBA00022676"/>
    </source>
</evidence>